<sequence length="510" mass="57830">MAWLSALLLLCTVIRDVHANDYPFPQDPKALHEVFQVDMRAPDRYPSSCAKLLWGEPRNDQTNVFGQRPLYNPRKEFYDRDENMLNHMWFQAYSMLNVARAAIWPGTYAVPQIYSLVYSFFGLWPNLEAADKEPVDDDKTLLDQLRARYAGVQQLMERSQPDGRNKPKLFCGGAYWEIQFPDAPARQRDGSVIKDRHGNVVTLRDWEWQHHREYHRSWYLWYDIEYPSGSEKGYIVLNKEDYPADPASAPYPWPRASNGQPDFCFQGMYAQVLHPTTPANRQGTGAWQAADHVILCPKSFNYKTNINDLDRIAPQDEGTNGAGGTHIDLMGVPGITILHELHHVAYRDNSDDAWPWFPKRNPDDQITGVISKDFPAKKSGFSEARVHHAAEGPTQSMSIALYEVAEPLTHGNAIESVFAPESAAWFARAIDLTMRTRQDWSTGICRPITTNPLQGNTASIVEKCLTEAGAKHFYNGNLRSNISFAKAGHGIQDPWEVPVCDFIRAVMASS</sequence>
<feature type="chain" id="PRO_5015523291" description="Tyrosinase copper-binding domain-containing protein" evidence="1">
    <location>
        <begin position="20"/>
        <end position="510"/>
    </location>
</feature>
<keyword evidence="1" id="KW-0732">Signal</keyword>
<organism evidence="2 3">
    <name type="scientific">Cercospora berteroae</name>
    <dbReference type="NCBI Taxonomy" id="357750"/>
    <lineage>
        <taxon>Eukaryota</taxon>
        <taxon>Fungi</taxon>
        <taxon>Dikarya</taxon>
        <taxon>Ascomycota</taxon>
        <taxon>Pezizomycotina</taxon>
        <taxon>Dothideomycetes</taxon>
        <taxon>Dothideomycetidae</taxon>
        <taxon>Mycosphaerellales</taxon>
        <taxon>Mycosphaerellaceae</taxon>
        <taxon>Cercospora</taxon>
    </lineage>
</organism>
<gene>
    <name evidence="2" type="ORF">CBER1_00784</name>
</gene>
<feature type="signal peptide" evidence="1">
    <location>
        <begin position="1"/>
        <end position="19"/>
    </location>
</feature>
<comment type="caution">
    <text evidence="2">The sequence shown here is derived from an EMBL/GenBank/DDBJ whole genome shotgun (WGS) entry which is preliminary data.</text>
</comment>
<keyword evidence="3" id="KW-1185">Reference proteome</keyword>
<evidence type="ECO:0008006" key="4">
    <source>
        <dbReference type="Google" id="ProtNLM"/>
    </source>
</evidence>
<evidence type="ECO:0000313" key="2">
    <source>
        <dbReference type="EMBL" id="PPJ53702.1"/>
    </source>
</evidence>
<protein>
    <recommendedName>
        <fullName evidence="4">Tyrosinase copper-binding domain-containing protein</fullName>
    </recommendedName>
</protein>
<name>A0A2S6C1U2_9PEZI</name>
<dbReference type="EMBL" id="PNEN01000577">
    <property type="protein sequence ID" value="PPJ53702.1"/>
    <property type="molecule type" value="Genomic_DNA"/>
</dbReference>
<evidence type="ECO:0000256" key="1">
    <source>
        <dbReference type="SAM" id="SignalP"/>
    </source>
</evidence>
<evidence type="ECO:0000313" key="3">
    <source>
        <dbReference type="Proteomes" id="UP000237631"/>
    </source>
</evidence>
<dbReference type="AlphaFoldDB" id="A0A2S6C1U2"/>
<dbReference type="Proteomes" id="UP000237631">
    <property type="component" value="Unassembled WGS sequence"/>
</dbReference>
<dbReference type="OrthoDB" id="3623597at2759"/>
<accession>A0A2S6C1U2</accession>
<reference evidence="3" key="1">
    <citation type="journal article" date="2017" name="bioRxiv">
        <title>Conservation of a gene cluster reveals novel cercosporin biosynthetic mechanisms and extends production to the genus Colletotrichum.</title>
        <authorList>
            <person name="de Jonge R."/>
            <person name="Ebert M.K."/>
            <person name="Huitt-Roehl C.R."/>
            <person name="Pal P."/>
            <person name="Suttle J.C."/>
            <person name="Spanner R.E."/>
            <person name="Neubauer J.D."/>
            <person name="Jurick W.M.II."/>
            <person name="Stott K.A."/>
            <person name="Secor G.A."/>
            <person name="Thomma B.P.H.J."/>
            <person name="Van de Peer Y."/>
            <person name="Townsend C.A."/>
            <person name="Bolton M.D."/>
        </authorList>
    </citation>
    <scope>NUCLEOTIDE SEQUENCE [LARGE SCALE GENOMIC DNA]</scope>
    <source>
        <strain evidence="3">CBS538.71</strain>
    </source>
</reference>
<proteinExistence type="predicted"/>